<keyword evidence="3 7" id="KW-0479">Metal-binding</keyword>
<dbReference type="PROSITE" id="PS51257">
    <property type="entry name" value="PROKAR_LIPOPROTEIN"/>
    <property type="match status" value="1"/>
</dbReference>
<feature type="domain" description="Cytochrome c" evidence="8">
    <location>
        <begin position="463"/>
        <end position="603"/>
    </location>
</feature>
<keyword evidence="10" id="KW-1185">Reference proteome</keyword>
<sequence length="611" mass="70248">MNQNIYKVIVFSVLVLLSCNKTKKSEHIPLKANKVHWKNAQDYYIKNMDSVINLLDSLRKQGVKNPKAKQLFFDIRKVFKKAEPYAGVLNPEVTHRANGPALPVYKDDSGRVIEPVGLQKLEETIFDDDTNINLKEFNRDIYFLEGFFKNLKENISKRAVNPKRFFLATHQQLMRIVSLSLAGFDTPVSGHSISEIAISLQSLYEVYNLTIQPIIKEKDLKLDRAFKVNIQKAIHFIDQESNFETFDRFYFIKNHFNLITKNWVEIRQTSDLWDADDTPFPFNFNAPTFFEEDSFNVNFFLDVNDRNPSKEKIMLGKKLFFDESLSQKGNMSCATCHLPEKAYADGLKLSKGNDGSLLQRNTPTLLNSIYQKAFFWDGRANTIENQINSVFNNDKEFNTGVHRFSGNILKDTTYIRLFKEAYGIVPKSNKETVRAISVFVSTLHGLNSKFDRNIRNEEDSFTEQEKRGFNLYMGKALCATCHFIPLTNGTVPPFFSETEKEVIGVPATKENKSIDTDKGFYWVFEEKIHENMFKTPTLRNVEATGPYMHNGVYETLEEVMDFYNKGGGSGLGFDVPHQTLPFDNLNLSEEETQAIIAFMKTLTDSDISETY</sequence>
<dbReference type="Proteomes" id="UP000746690">
    <property type="component" value="Unassembled WGS sequence"/>
</dbReference>
<evidence type="ECO:0000256" key="6">
    <source>
        <dbReference type="ARBA" id="ARBA00023004"/>
    </source>
</evidence>
<dbReference type="InterPro" id="IPR009056">
    <property type="entry name" value="Cyt_c-like_dom"/>
</dbReference>
<proteinExistence type="predicted"/>
<keyword evidence="5" id="KW-0560">Oxidoreductase</keyword>
<evidence type="ECO:0000256" key="2">
    <source>
        <dbReference type="ARBA" id="ARBA00022617"/>
    </source>
</evidence>
<dbReference type="RefSeq" id="WP_169676352.1">
    <property type="nucleotide sequence ID" value="NZ_JABBHF010000012.1"/>
</dbReference>
<feature type="domain" description="Cytochrome c" evidence="8">
    <location>
        <begin position="311"/>
        <end position="444"/>
    </location>
</feature>
<comment type="caution">
    <text evidence="9">The sequence shown here is derived from an EMBL/GenBank/DDBJ whole genome shotgun (WGS) entry which is preliminary data.</text>
</comment>
<dbReference type="GO" id="GO:0004601">
    <property type="term" value="F:peroxidase activity"/>
    <property type="evidence" value="ECO:0007669"/>
    <property type="project" value="UniProtKB-KW"/>
</dbReference>
<evidence type="ECO:0000313" key="9">
    <source>
        <dbReference type="EMBL" id="NMH89395.1"/>
    </source>
</evidence>
<organism evidence="9 10">
    <name type="scientific">Flavivirga algicola</name>
    <dbReference type="NCBI Taxonomy" id="2729136"/>
    <lineage>
        <taxon>Bacteria</taxon>
        <taxon>Pseudomonadati</taxon>
        <taxon>Bacteroidota</taxon>
        <taxon>Flavobacteriia</taxon>
        <taxon>Flavobacteriales</taxon>
        <taxon>Flavobacteriaceae</taxon>
        <taxon>Flavivirga</taxon>
    </lineage>
</organism>
<gene>
    <name evidence="9" type="ORF">HHX25_17930</name>
</gene>
<reference evidence="9 10" key="1">
    <citation type="submission" date="2020-04" db="EMBL/GenBank/DDBJ databases">
        <title>A Flavivirga sp. nov.</title>
        <authorList>
            <person name="Sun X."/>
        </authorList>
    </citation>
    <scope>NUCLEOTIDE SEQUENCE [LARGE SCALE GENOMIC DNA]</scope>
    <source>
        <strain evidence="9 10">Y03</strain>
    </source>
</reference>
<dbReference type="InterPro" id="IPR038352">
    <property type="entry name" value="Imelysin_sf"/>
</dbReference>
<evidence type="ECO:0000256" key="7">
    <source>
        <dbReference type="PROSITE-ProRule" id="PRU00433"/>
    </source>
</evidence>
<dbReference type="InterPro" id="IPR051395">
    <property type="entry name" value="Cytochrome_c_Peroxidase/MauG"/>
</dbReference>
<keyword evidence="2 7" id="KW-0349">Heme</keyword>
<evidence type="ECO:0000259" key="8">
    <source>
        <dbReference type="PROSITE" id="PS51007"/>
    </source>
</evidence>
<dbReference type="PANTHER" id="PTHR30600">
    <property type="entry name" value="CYTOCHROME C PEROXIDASE-RELATED"/>
    <property type="match status" value="1"/>
</dbReference>
<keyword evidence="6 7" id="KW-0408">Iron</keyword>
<keyword evidence="4" id="KW-0732">Signal</keyword>
<dbReference type="PANTHER" id="PTHR30600:SF10">
    <property type="entry name" value="BLL6722 PROTEIN"/>
    <property type="match status" value="1"/>
</dbReference>
<dbReference type="InterPro" id="IPR036909">
    <property type="entry name" value="Cyt_c-like_dom_sf"/>
</dbReference>
<dbReference type="PROSITE" id="PS51007">
    <property type="entry name" value="CYTC"/>
    <property type="match status" value="2"/>
</dbReference>
<dbReference type="EMBL" id="JABBHF010000012">
    <property type="protein sequence ID" value="NMH89395.1"/>
    <property type="molecule type" value="Genomic_DNA"/>
</dbReference>
<comment type="subcellular location">
    <subcellularLocation>
        <location evidence="1">Cell envelope</location>
    </subcellularLocation>
</comment>
<evidence type="ECO:0000256" key="3">
    <source>
        <dbReference type="ARBA" id="ARBA00022723"/>
    </source>
</evidence>
<evidence type="ECO:0000256" key="1">
    <source>
        <dbReference type="ARBA" id="ARBA00004196"/>
    </source>
</evidence>
<dbReference type="Gene3D" id="1.10.760.10">
    <property type="entry name" value="Cytochrome c-like domain"/>
    <property type="match status" value="2"/>
</dbReference>
<evidence type="ECO:0000256" key="4">
    <source>
        <dbReference type="ARBA" id="ARBA00022729"/>
    </source>
</evidence>
<keyword evidence="9" id="KW-0575">Peroxidase</keyword>
<name>A0ABX1S4D1_9FLAO</name>
<protein>
    <submittedName>
        <fullName evidence="9">Cytochrome-c peroxidase</fullName>
    </submittedName>
</protein>
<dbReference type="Pfam" id="PF03150">
    <property type="entry name" value="CCP_MauG"/>
    <property type="match status" value="1"/>
</dbReference>
<dbReference type="InterPro" id="IPR004852">
    <property type="entry name" value="Di-haem_cyt_c_peroxidsae"/>
</dbReference>
<dbReference type="Gene3D" id="1.20.1420.20">
    <property type="entry name" value="M75 peptidase, HXXE motif"/>
    <property type="match status" value="1"/>
</dbReference>
<dbReference type="SUPFAM" id="SSF46626">
    <property type="entry name" value="Cytochrome c"/>
    <property type="match status" value="2"/>
</dbReference>
<evidence type="ECO:0000256" key="5">
    <source>
        <dbReference type="ARBA" id="ARBA00023002"/>
    </source>
</evidence>
<evidence type="ECO:0000313" key="10">
    <source>
        <dbReference type="Proteomes" id="UP000746690"/>
    </source>
</evidence>
<accession>A0ABX1S4D1</accession>